<evidence type="ECO:0000313" key="2">
    <source>
        <dbReference type="EMBL" id="KRZ05604.1"/>
    </source>
</evidence>
<comment type="caution">
    <text evidence="2">The sequence shown here is derived from an EMBL/GenBank/DDBJ whole genome shotgun (WGS) entry which is preliminary data.</text>
</comment>
<feature type="region of interest" description="Disordered" evidence="1">
    <location>
        <begin position="1"/>
        <end position="20"/>
    </location>
</feature>
<dbReference type="AlphaFoldDB" id="A0A0V1H5Z1"/>
<feature type="region of interest" description="Disordered" evidence="1">
    <location>
        <begin position="46"/>
        <end position="88"/>
    </location>
</feature>
<dbReference type="EMBL" id="JYDP01000135">
    <property type="protein sequence ID" value="KRZ05604.1"/>
    <property type="molecule type" value="Genomic_DNA"/>
</dbReference>
<dbReference type="Proteomes" id="UP000055024">
    <property type="component" value="Unassembled WGS sequence"/>
</dbReference>
<name>A0A0V1H5Z1_9BILA</name>
<evidence type="ECO:0000256" key="1">
    <source>
        <dbReference type="SAM" id="MobiDB-lite"/>
    </source>
</evidence>
<keyword evidence="3" id="KW-1185">Reference proteome</keyword>
<reference evidence="2 3" key="1">
    <citation type="submission" date="2015-01" db="EMBL/GenBank/DDBJ databases">
        <title>Evolution of Trichinella species and genotypes.</title>
        <authorList>
            <person name="Korhonen P.K."/>
            <person name="Edoardo P."/>
            <person name="Giuseppe L.R."/>
            <person name="Gasser R.B."/>
        </authorList>
    </citation>
    <scope>NUCLEOTIDE SEQUENCE [LARGE SCALE GENOMIC DNA]</scope>
    <source>
        <strain evidence="2">ISS1029</strain>
    </source>
</reference>
<sequence length="105" mass="12129">MRSNVGGRNQSKPPLSRLNCVTDGRAERHLQVDQEARSNLIGYAADWSTDTEEKQKSQQRDSAIVTKTEPPFVMSRVDSNNGKEQKAATHRWHVLQYEFYKLHWS</sequence>
<gene>
    <name evidence="2" type="ORF">T11_4110</name>
</gene>
<feature type="compositionally biased region" description="Polar residues" evidence="1">
    <location>
        <begin position="1"/>
        <end position="13"/>
    </location>
</feature>
<organism evidence="2 3">
    <name type="scientific">Trichinella zimbabwensis</name>
    <dbReference type="NCBI Taxonomy" id="268475"/>
    <lineage>
        <taxon>Eukaryota</taxon>
        <taxon>Metazoa</taxon>
        <taxon>Ecdysozoa</taxon>
        <taxon>Nematoda</taxon>
        <taxon>Enoplea</taxon>
        <taxon>Dorylaimia</taxon>
        <taxon>Trichinellida</taxon>
        <taxon>Trichinellidae</taxon>
        <taxon>Trichinella</taxon>
    </lineage>
</organism>
<dbReference type="OrthoDB" id="10511628at2759"/>
<accession>A0A0V1H5Z1</accession>
<protein>
    <submittedName>
        <fullName evidence="2">Uncharacterized protein</fullName>
    </submittedName>
</protein>
<evidence type="ECO:0000313" key="3">
    <source>
        <dbReference type="Proteomes" id="UP000055024"/>
    </source>
</evidence>
<proteinExistence type="predicted"/>